<dbReference type="EC" id="5.3.3.1" evidence="11"/>
<evidence type="ECO:0000256" key="6">
    <source>
        <dbReference type="ARBA" id="ARBA00023002"/>
    </source>
</evidence>
<dbReference type="Proteomes" id="UP001500320">
    <property type="component" value="Unassembled WGS sequence"/>
</dbReference>
<evidence type="ECO:0000256" key="14">
    <source>
        <dbReference type="ARBA" id="ARBA00049744"/>
    </source>
</evidence>
<accession>A0ABP6MJN1</accession>
<dbReference type="PANTHER" id="PTHR47470:SF1">
    <property type="entry name" value="FAD-DEPENDENT OXIDOREDUCTASE 2 FAD BINDING DOMAIN-CONTAINING PROTEIN"/>
    <property type="match status" value="1"/>
</dbReference>
<evidence type="ECO:0000313" key="19">
    <source>
        <dbReference type="EMBL" id="GAA3116874.1"/>
    </source>
</evidence>
<dbReference type="RefSeq" id="WP_344855384.1">
    <property type="nucleotide sequence ID" value="NZ_BAAAUT010000003.1"/>
</dbReference>
<keyword evidence="4" id="KW-0285">Flavoprotein</keyword>
<dbReference type="Gene3D" id="3.50.50.60">
    <property type="entry name" value="FAD/NAD(P)-binding domain"/>
    <property type="match status" value="4"/>
</dbReference>
<evidence type="ECO:0000256" key="15">
    <source>
        <dbReference type="ARBA" id="ARBA00049778"/>
    </source>
</evidence>
<evidence type="ECO:0000259" key="17">
    <source>
        <dbReference type="Pfam" id="PF00890"/>
    </source>
</evidence>
<evidence type="ECO:0000256" key="5">
    <source>
        <dbReference type="ARBA" id="ARBA00022827"/>
    </source>
</evidence>
<evidence type="ECO:0000256" key="2">
    <source>
        <dbReference type="ARBA" id="ARBA00010790"/>
    </source>
</evidence>
<evidence type="ECO:0000256" key="16">
    <source>
        <dbReference type="SAM" id="MobiDB-lite"/>
    </source>
</evidence>
<comment type="similarity">
    <text evidence="2">Belongs to the GMC oxidoreductase family.</text>
</comment>
<evidence type="ECO:0000259" key="18">
    <source>
        <dbReference type="Pfam" id="PF05199"/>
    </source>
</evidence>
<organism evidence="19 20">
    <name type="scientific">Planomonospora alba</name>
    <dbReference type="NCBI Taxonomy" id="161354"/>
    <lineage>
        <taxon>Bacteria</taxon>
        <taxon>Bacillati</taxon>
        <taxon>Actinomycetota</taxon>
        <taxon>Actinomycetes</taxon>
        <taxon>Streptosporangiales</taxon>
        <taxon>Streptosporangiaceae</taxon>
        <taxon>Planomonospora</taxon>
    </lineage>
</organism>
<evidence type="ECO:0000256" key="10">
    <source>
        <dbReference type="ARBA" id="ARBA00023235"/>
    </source>
</evidence>
<dbReference type="EMBL" id="BAAAUT010000003">
    <property type="protein sequence ID" value="GAA3116874.1"/>
    <property type="molecule type" value="Genomic_DNA"/>
</dbReference>
<dbReference type="InterPro" id="IPR007867">
    <property type="entry name" value="GMC_OxRtase_C"/>
</dbReference>
<evidence type="ECO:0000256" key="9">
    <source>
        <dbReference type="ARBA" id="ARBA00023221"/>
    </source>
</evidence>
<feature type="region of interest" description="Disordered" evidence="16">
    <location>
        <begin position="263"/>
        <end position="300"/>
    </location>
</feature>
<evidence type="ECO:0000256" key="7">
    <source>
        <dbReference type="ARBA" id="ARBA00023098"/>
    </source>
</evidence>
<gene>
    <name evidence="19" type="ORF">GCM10010466_04860</name>
</gene>
<dbReference type="EC" id="1.1.3.6" evidence="13"/>
<keyword evidence="7" id="KW-0443">Lipid metabolism</keyword>
<comment type="pathway">
    <text evidence="12">Steroid metabolism; cholesterol degradation.</text>
</comment>
<evidence type="ECO:0000256" key="8">
    <source>
        <dbReference type="ARBA" id="ARBA00023166"/>
    </source>
</evidence>
<keyword evidence="3" id="KW-0153">Cholesterol metabolism</keyword>
<feature type="domain" description="Glucose-methanol-choline oxidoreductase C-terminal" evidence="18">
    <location>
        <begin position="526"/>
        <end position="581"/>
    </location>
</feature>
<feature type="domain" description="FAD-dependent oxidoreductase 2 FAD-binding" evidence="17">
    <location>
        <begin position="5"/>
        <end position="37"/>
    </location>
</feature>
<feature type="region of interest" description="Disordered" evidence="16">
    <location>
        <begin position="591"/>
        <end position="610"/>
    </location>
</feature>
<keyword evidence="10" id="KW-0413">Isomerase</keyword>
<proteinExistence type="inferred from homology"/>
<dbReference type="PANTHER" id="PTHR47470">
    <property type="entry name" value="CHOLESTEROL OXIDASE"/>
    <property type="match status" value="1"/>
</dbReference>
<keyword evidence="20" id="KW-1185">Reference proteome</keyword>
<dbReference type="InterPro" id="IPR052542">
    <property type="entry name" value="Cholesterol_Oxidase"/>
</dbReference>
<evidence type="ECO:0000256" key="1">
    <source>
        <dbReference type="ARBA" id="ARBA00001974"/>
    </source>
</evidence>
<evidence type="ECO:0000256" key="4">
    <source>
        <dbReference type="ARBA" id="ARBA00022630"/>
    </source>
</evidence>
<sequence length="610" mass="64860">METFDVVVVGSGFGGSVTALRLAEADMSVCVLERGRAYRPGDFPRGVRGTAANFWAPDHGLYGMFDVWSFSNLDAVVCSGLGGGSLIYANVLLRKPEKWFVREDPAGGCEYWPVTRTELDPFYDRVETMLGAQAYPYGREPYRGTPKTAALREAADRLGLEWGLPPLAVTFAGPGRDPAPGEPVAGGEDNLYGAPRYTCRLVGECDLGCNAGSKNTLDLTYLSAARRRGAEIRTGCEVRSFEPVPGGFAVSYLVHPPAEGVYGARGDPGRGAGPRRGADPGARWDGGGPAVRGGGPEPPARRTVRCRRLVLAAGALGTPYLLLRNRSALPGISPALGTRFSGNGDFLGFVLQAATEAAAGRAKGGGRVPRLLEPTFGPVITSAMRMPDAVDGGAGRGFYIEDAGYPELVDWLVEQNVLTLSKHLLRFLLRRGWSLLTRSARSQVGRDLSGVMGAGLLTATSMPLLGMGRDVPDGRMRLRDGHLDLEWDTDSSGPYYDRMNRTMREVARRLGGWYASRPLARLNRLITVHPLGGAPMGRDPREGVVDSFGRVYGYAGLSVADGSVMPGPVGPNPALTIAALAERAAERIAEDAGRARARPRAGAHGGTHGG</sequence>
<reference evidence="20" key="1">
    <citation type="journal article" date="2019" name="Int. J. Syst. Evol. Microbiol.">
        <title>The Global Catalogue of Microorganisms (GCM) 10K type strain sequencing project: providing services to taxonomists for standard genome sequencing and annotation.</title>
        <authorList>
            <consortium name="The Broad Institute Genomics Platform"/>
            <consortium name="The Broad Institute Genome Sequencing Center for Infectious Disease"/>
            <person name="Wu L."/>
            <person name="Ma J."/>
        </authorList>
    </citation>
    <scope>NUCLEOTIDE SEQUENCE [LARGE SCALE GENOMIC DNA]</scope>
    <source>
        <strain evidence="20">JCM 9373</strain>
    </source>
</reference>
<feature type="compositionally biased region" description="Gly residues" evidence="16">
    <location>
        <begin position="284"/>
        <end position="295"/>
    </location>
</feature>
<evidence type="ECO:0000256" key="13">
    <source>
        <dbReference type="ARBA" id="ARBA00049723"/>
    </source>
</evidence>
<keyword evidence="5" id="KW-0274">FAD</keyword>
<evidence type="ECO:0000256" key="11">
    <source>
        <dbReference type="ARBA" id="ARBA00038856"/>
    </source>
</evidence>
<evidence type="ECO:0000313" key="20">
    <source>
        <dbReference type="Proteomes" id="UP001500320"/>
    </source>
</evidence>
<dbReference type="Pfam" id="PF00890">
    <property type="entry name" value="FAD_binding_2"/>
    <property type="match status" value="1"/>
</dbReference>
<comment type="cofactor">
    <cofactor evidence="1">
        <name>FAD</name>
        <dbReference type="ChEBI" id="CHEBI:57692"/>
    </cofactor>
</comment>
<evidence type="ECO:0000256" key="12">
    <source>
        <dbReference type="ARBA" id="ARBA00049645"/>
    </source>
</evidence>
<keyword evidence="9" id="KW-0753">Steroid metabolism</keyword>
<dbReference type="InterPro" id="IPR003953">
    <property type="entry name" value="FAD-dep_OxRdtase_2_FAD-bd"/>
</dbReference>
<protein>
    <recommendedName>
        <fullName evidence="14">Cholesterol oxidase</fullName>
        <ecNumber evidence="13">1.1.3.6</ecNumber>
        <ecNumber evidence="11">5.3.3.1</ecNumber>
    </recommendedName>
    <alternativeName>
        <fullName evidence="15">Cholesterol isomerase</fullName>
    </alternativeName>
</protein>
<keyword evidence="8" id="KW-1207">Sterol metabolism</keyword>
<evidence type="ECO:0000256" key="3">
    <source>
        <dbReference type="ARBA" id="ARBA00022548"/>
    </source>
</evidence>
<keyword evidence="6" id="KW-0560">Oxidoreductase</keyword>
<name>A0ABP6MJN1_9ACTN</name>
<dbReference type="Pfam" id="PF05199">
    <property type="entry name" value="GMC_oxred_C"/>
    <property type="match status" value="1"/>
</dbReference>
<comment type="caution">
    <text evidence="19">The sequence shown here is derived from an EMBL/GenBank/DDBJ whole genome shotgun (WGS) entry which is preliminary data.</text>
</comment>
<dbReference type="SUPFAM" id="SSF51905">
    <property type="entry name" value="FAD/NAD(P)-binding domain"/>
    <property type="match status" value="1"/>
</dbReference>
<dbReference type="InterPro" id="IPR036188">
    <property type="entry name" value="FAD/NAD-bd_sf"/>
</dbReference>